<dbReference type="AlphaFoldDB" id="A0AAV6IAJ0"/>
<dbReference type="EMBL" id="JACTNZ010000011">
    <property type="protein sequence ID" value="KAG5524795.1"/>
    <property type="molecule type" value="Genomic_DNA"/>
</dbReference>
<reference evidence="1" key="1">
    <citation type="submission" date="2020-08" db="EMBL/GenBank/DDBJ databases">
        <title>Plant Genome Project.</title>
        <authorList>
            <person name="Zhang R.-G."/>
        </authorList>
    </citation>
    <scope>NUCLEOTIDE SEQUENCE</scope>
    <source>
        <strain evidence="1">WSP0</strain>
        <tissue evidence="1">Leaf</tissue>
    </source>
</reference>
<proteinExistence type="predicted"/>
<evidence type="ECO:0000313" key="1">
    <source>
        <dbReference type="EMBL" id="KAG5524795.1"/>
    </source>
</evidence>
<protein>
    <submittedName>
        <fullName evidence="1">Uncharacterized protein</fullName>
    </submittedName>
</protein>
<dbReference type="Proteomes" id="UP000823749">
    <property type="component" value="Chromosome 11"/>
</dbReference>
<comment type="caution">
    <text evidence="1">The sequence shown here is derived from an EMBL/GenBank/DDBJ whole genome shotgun (WGS) entry which is preliminary data.</text>
</comment>
<keyword evidence="2" id="KW-1185">Reference proteome</keyword>
<gene>
    <name evidence="1" type="ORF">RHGRI_031452</name>
</gene>
<sequence length="234" mass="25510">MGGRLLLPPGFSLSTPISSPPPRTLLLFRFAAVPVSDRRAAVGGCCWTSPGCLTAVVAWWSSPFTRLGSPSLSSVRLPRFVFLPVFLSPVGLTAKEPSSEVVVQGGGGLISLAIRSSPMGRGSVQFSGGWFGGLTEHSERIWSNNRELRMFRRDPRREDRGTKRIRLHHRCFQASIIHRPRRHSTTTPLSLVVSGPLLFPIPASQPIRSLALVGQEEGLLESHRGRDTDAVGTE</sequence>
<organism evidence="1 2">
    <name type="scientific">Rhododendron griersonianum</name>
    <dbReference type="NCBI Taxonomy" id="479676"/>
    <lineage>
        <taxon>Eukaryota</taxon>
        <taxon>Viridiplantae</taxon>
        <taxon>Streptophyta</taxon>
        <taxon>Embryophyta</taxon>
        <taxon>Tracheophyta</taxon>
        <taxon>Spermatophyta</taxon>
        <taxon>Magnoliopsida</taxon>
        <taxon>eudicotyledons</taxon>
        <taxon>Gunneridae</taxon>
        <taxon>Pentapetalae</taxon>
        <taxon>asterids</taxon>
        <taxon>Ericales</taxon>
        <taxon>Ericaceae</taxon>
        <taxon>Ericoideae</taxon>
        <taxon>Rhodoreae</taxon>
        <taxon>Rhododendron</taxon>
    </lineage>
</organism>
<name>A0AAV6IAJ0_9ERIC</name>
<accession>A0AAV6IAJ0</accession>
<evidence type="ECO:0000313" key="2">
    <source>
        <dbReference type="Proteomes" id="UP000823749"/>
    </source>
</evidence>